<dbReference type="GO" id="GO:0004674">
    <property type="term" value="F:protein serine/threonine kinase activity"/>
    <property type="evidence" value="ECO:0007669"/>
    <property type="project" value="UniProtKB-KW"/>
</dbReference>
<evidence type="ECO:0000256" key="12">
    <source>
        <dbReference type="ARBA" id="ARBA00048679"/>
    </source>
</evidence>
<comment type="catalytic activity">
    <reaction evidence="12">
        <text>L-seryl-[protein] + ATP = O-phospho-L-seryl-[protein] + ADP + H(+)</text>
        <dbReference type="Rhea" id="RHEA:17989"/>
        <dbReference type="Rhea" id="RHEA-COMP:9863"/>
        <dbReference type="Rhea" id="RHEA-COMP:11604"/>
        <dbReference type="ChEBI" id="CHEBI:15378"/>
        <dbReference type="ChEBI" id="CHEBI:29999"/>
        <dbReference type="ChEBI" id="CHEBI:30616"/>
        <dbReference type="ChEBI" id="CHEBI:83421"/>
        <dbReference type="ChEBI" id="CHEBI:456216"/>
        <dbReference type="EC" id="2.7.11.1"/>
    </reaction>
</comment>
<dbReference type="InterPro" id="IPR011009">
    <property type="entry name" value="Kinase-like_dom_sf"/>
</dbReference>
<comment type="caution">
    <text evidence="14">The sequence shown here is derived from an EMBL/GenBank/DDBJ whole genome shotgun (WGS) entry which is preliminary data.</text>
</comment>
<dbReference type="GO" id="GO:0005524">
    <property type="term" value="F:ATP binding"/>
    <property type="evidence" value="ECO:0007669"/>
    <property type="project" value="UniProtKB-KW"/>
</dbReference>
<keyword evidence="7" id="KW-0547">Nucleotide-binding</keyword>
<dbReference type="Gene3D" id="1.10.10.10">
    <property type="entry name" value="Winged helix-like DNA-binding domain superfamily/Winged helix DNA-binding domain"/>
    <property type="match status" value="1"/>
</dbReference>
<evidence type="ECO:0000313" key="14">
    <source>
        <dbReference type="EMBL" id="MDK6028254.1"/>
    </source>
</evidence>
<accession>A0ABD4Z560</accession>
<dbReference type="Gene3D" id="1.10.510.10">
    <property type="entry name" value="Transferase(Phosphotransferase) domain 1"/>
    <property type="match status" value="1"/>
</dbReference>
<keyword evidence="6" id="KW-0479">Metal-binding</keyword>
<evidence type="ECO:0000256" key="3">
    <source>
        <dbReference type="ARBA" id="ARBA00012513"/>
    </source>
</evidence>
<comment type="cofactor">
    <cofactor evidence="1">
        <name>Mg(2+)</name>
        <dbReference type="ChEBI" id="CHEBI:18420"/>
    </cofactor>
</comment>
<evidence type="ECO:0000256" key="4">
    <source>
        <dbReference type="ARBA" id="ARBA00022527"/>
    </source>
</evidence>
<dbReference type="AlphaFoldDB" id="A0ABD4Z560"/>
<comment type="similarity">
    <text evidence="2">Belongs to the protein kinase superfamily. RIO-type Ser/Thr kinase family.</text>
</comment>
<dbReference type="PANTHER" id="PTHR45852">
    <property type="entry name" value="SER/THR-PROTEIN KINASE RIO2"/>
    <property type="match status" value="1"/>
</dbReference>
<dbReference type="SUPFAM" id="SSF46785">
    <property type="entry name" value="Winged helix' DNA-binding domain"/>
    <property type="match status" value="1"/>
</dbReference>
<comment type="catalytic activity">
    <reaction evidence="11">
        <text>L-threonyl-[protein] + ATP = O-phospho-L-threonyl-[protein] + ADP + H(+)</text>
        <dbReference type="Rhea" id="RHEA:46608"/>
        <dbReference type="Rhea" id="RHEA-COMP:11060"/>
        <dbReference type="Rhea" id="RHEA-COMP:11605"/>
        <dbReference type="ChEBI" id="CHEBI:15378"/>
        <dbReference type="ChEBI" id="CHEBI:30013"/>
        <dbReference type="ChEBI" id="CHEBI:30616"/>
        <dbReference type="ChEBI" id="CHEBI:61977"/>
        <dbReference type="ChEBI" id="CHEBI:456216"/>
        <dbReference type="EC" id="2.7.11.1"/>
    </reaction>
</comment>
<evidence type="ECO:0000256" key="1">
    <source>
        <dbReference type="ARBA" id="ARBA00001946"/>
    </source>
</evidence>
<evidence type="ECO:0000256" key="5">
    <source>
        <dbReference type="ARBA" id="ARBA00022679"/>
    </source>
</evidence>
<evidence type="ECO:0000256" key="6">
    <source>
        <dbReference type="ARBA" id="ARBA00022723"/>
    </source>
</evidence>
<dbReference type="PROSITE" id="PS01245">
    <property type="entry name" value="RIO1"/>
    <property type="match status" value="1"/>
</dbReference>
<evidence type="ECO:0000256" key="8">
    <source>
        <dbReference type="ARBA" id="ARBA00022777"/>
    </source>
</evidence>
<dbReference type="Pfam" id="PF01163">
    <property type="entry name" value="RIO1"/>
    <property type="match status" value="1"/>
</dbReference>
<dbReference type="InterPro" id="IPR036388">
    <property type="entry name" value="WH-like_DNA-bd_sf"/>
</dbReference>
<evidence type="ECO:0000256" key="7">
    <source>
        <dbReference type="ARBA" id="ARBA00022741"/>
    </source>
</evidence>
<dbReference type="SMART" id="SM00090">
    <property type="entry name" value="RIO"/>
    <property type="match status" value="1"/>
</dbReference>
<keyword evidence="10" id="KW-0460">Magnesium</keyword>
<dbReference type="Gene3D" id="3.30.200.20">
    <property type="entry name" value="Phosphorylase Kinase, domain 1"/>
    <property type="match status" value="1"/>
</dbReference>
<evidence type="ECO:0000313" key="15">
    <source>
        <dbReference type="Proteomes" id="UP001529235"/>
    </source>
</evidence>
<reference evidence="14 15" key="1">
    <citation type="submission" date="2023-05" db="EMBL/GenBank/DDBJ databases">
        <title>A new hyperthermophilic archaea 'Ignisphaera cupida' sp. nov. and description of the family 'Ignisphaeraceae' fam. nov.</title>
        <authorList>
            <person name="Podosokorskaya O.A."/>
            <person name="Elcheninov A.G."/>
            <person name="Klukina A."/>
            <person name="Merkel A.Y."/>
        </authorList>
    </citation>
    <scope>NUCLEOTIDE SEQUENCE [LARGE SCALE GENOMIC DNA]</scope>
    <source>
        <strain evidence="14 15">4213-co</strain>
    </source>
</reference>
<dbReference type="PANTHER" id="PTHR45852:SF1">
    <property type="entry name" value="SERINE_THREONINE-PROTEIN KINASE RIO2"/>
    <property type="match status" value="1"/>
</dbReference>
<keyword evidence="9" id="KW-0067">ATP-binding</keyword>
<dbReference type="RefSeq" id="WP_285273222.1">
    <property type="nucleotide sequence ID" value="NZ_JASNVW010000001.1"/>
</dbReference>
<dbReference type="InterPro" id="IPR036390">
    <property type="entry name" value="WH_DNA-bd_sf"/>
</dbReference>
<keyword evidence="15" id="KW-1185">Reference proteome</keyword>
<organism evidence="14 15">
    <name type="scientific">Ignisphaera cupida</name>
    <dbReference type="NCBI Taxonomy" id="3050454"/>
    <lineage>
        <taxon>Archaea</taxon>
        <taxon>Thermoproteota</taxon>
        <taxon>Thermoprotei</taxon>
        <taxon>Desulfurococcales</taxon>
        <taxon>Desulfurococcaceae</taxon>
        <taxon>Ignisphaera</taxon>
    </lineage>
</organism>
<proteinExistence type="inferred from homology"/>
<evidence type="ECO:0000256" key="10">
    <source>
        <dbReference type="ARBA" id="ARBA00022842"/>
    </source>
</evidence>
<dbReference type="SUPFAM" id="SSF56112">
    <property type="entry name" value="Protein kinase-like (PK-like)"/>
    <property type="match status" value="1"/>
</dbReference>
<sequence>MYRSLVDDDFIVLNYFVRSLKRYEYVPLEIIINNFREKFTQKELIARIKKLAKMKLIERHPTFEAYRIKFLGLDCLALHRLVKKNVITAIGDKIGEGKESELFQAISSDNMLVAIKFHKIGKEFRNVVKTRSYGEGFENSSWIIKSIISGRREAEALNILNKHGVEGVPKFYGAALHSVVIEFIPGVNLYEVESLEDPTEVFHQIVDIVKNAYWKAGLVHGDLSEYNVIIDIDNNKSYIIDWPQYFATVNPIALEVLKKDLYHIISFFKRKFRMNIDLDKILEYVLEGKRSK</sequence>
<dbReference type="GO" id="GO:0046872">
    <property type="term" value="F:metal ion binding"/>
    <property type="evidence" value="ECO:0007669"/>
    <property type="project" value="UniProtKB-KW"/>
</dbReference>
<evidence type="ECO:0000256" key="11">
    <source>
        <dbReference type="ARBA" id="ARBA00047899"/>
    </source>
</evidence>
<keyword evidence="8" id="KW-0418">Kinase</keyword>
<keyword evidence="4" id="KW-0723">Serine/threonine-protein kinase</keyword>
<dbReference type="EMBL" id="JASNVW010000001">
    <property type="protein sequence ID" value="MDK6028254.1"/>
    <property type="molecule type" value="Genomic_DNA"/>
</dbReference>
<dbReference type="EC" id="2.7.11.1" evidence="3"/>
<dbReference type="InterPro" id="IPR018934">
    <property type="entry name" value="RIO_dom"/>
</dbReference>
<gene>
    <name evidence="14" type="ORF">QPL79_02600</name>
</gene>
<keyword evidence="5" id="KW-0808">Transferase</keyword>
<protein>
    <recommendedName>
        <fullName evidence="3">non-specific serine/threonine protein kinase</fullName>
        <ecNumber evidence="3">2.7.11.1</ecNumber>
    </recommendedName>
</protein>
<dbReference type="Proteomes" id="UP001529235">
    <property type="component" value="Unassembled WGS sequence"/>
</dbReference>
<dbReference type="InterPro" id="IPR015285">
    <property type="entry name" value="RIO2_wHTH_N"/>
</dbReference>
<evidence type="ECO:0000259" key="13">
    <source>
        <dbReference type="SMART" id="SM00090"/>
    </source>
</evidence>
<name>A0ABD4Z560_9CREN</name>
<dbReference type="InterPro" id="IPR018935">
    <property type="entry name" value="RIO_kinase_CS"/>
</dbReference>
<feature type="domain" description="RIO kinase" evidence="13">
    <location>
        <begin position="63"/>
        <end position="287"/>
    </location>
</feature>
<evidence type="ECO:0000256" key="2">
    <source>
        <dbReference type="ARBA" id="ARBA00009196"/>
    </source>
</evidence>
<dbReference type="InterPro" id="IPR000687">
    <property type="entry name" value="RIO_kinase"/>
</dbReference>
<evidence type="ECO:0000256" key="9">
    <source>
        <dbReference type="ARBA" id="ARBA00022840"/>
    </source>
</evidence>
<dbReference type="Pfam" id="PF09202">
    <property type="entry name" value="Rio2_N"/>
    <property type="match status" value="1"/>
</dbReference>